<evidence type="ECO:0000313" key="2">
    <source>
        <dbReference type="EMBL" id="SFE58841.1"/>
    </source>
</evidence>
<dbReference type="EMBL" id="FONY01000003">
    <property type="protein sequence ID" value="SFE58841.1"/>
    <property type="molecule type" value="Genomic_DNA"/>
</dbReference>
<organism evidence="2 3">
    <name type="scientific">Thermoflexibacter ruber</name>
    <dbReference type="NCBI Taxonomy" id="1003"/>
    <lineage>
        <taxon>Bacteria</taxon>
        <taxon>Pseudomonadati</taxon>
        <taxon>Bacteroidota</taxon>
        <taxon>Cytophagia</taxon>
        <taxon>Cytophagales</taxon>
        <taxon>Thermoflexibacteraceae</taxon>
        <taxon>Thermoflexibacter</taxon>
    </lineage>
</organism>
<dbReference type="OrthoDB" id="9773351at2"/>
<dbReference type="InterPro" id="IPR019288">
    <property type="entry name" value="3'-5'_exonuclease_PolB-like"/>
</dbReference>
<gene>
    <name evidence="2" type="ORF">SAMN04488541_1003131</name>
</gene>
<reference evidence="2 3" key="1">
    <citation type="submission" date="2016-10" db="EMBL/GenBank/DDBJ databases">
        <authorList>
            <person name="de Groot N.N."/>
        </authorList>
    </citation>
    <scope>NUCLEOTIDE SEQUENCE [LARGE SCALE GENOMIC DNA]</scope>
    <source>
        <strain>GEY</strain>
        <strain evidence="3">DSM 9560</strain>
    </source>
</reference>
<dbReference type="InterPro" id="IPR036397">
    <property type="entry name" value="RNaseH_sf"/>
</dbReference>
<dbReference type="Pfam" id="PF10108">
    <property type="entry name" value="DNA_pol_B_exo2"/>
    <property type="match status" value="1"/>
</dbReference>
<evidence type="ECO:0000259" key="1">
    <source>
        <dbReference type="Pfam" id="PF10108"/>
    </source>
</evidence>
<dbReference type="GO" id="GO:0003676">
    <property type="term" value="F:nucleic acid binding"/>
    <property type="evidence" value="ECO:0007669"/>
    <property type="project" value="InterPro"/>
</dbReference>
<dbReference type="Gene3D" id="3.30.420.10">
    <property type="entry name" value="Ribonuclease H-like superfamily/Ribonuclease H"/>
    <property type="match status" value="1"/>
</dbReference>
<keyword evidence="3" id="KW-1185">Reference proteome</keyword>
<dbReference type="CDD" id="cd05782">
    <property type="entry name" value="DNA_polB_like1_exo"/>
    <property type="match status" value="1"/>
</dbReference>
<dbReference type="SUPFAM" id="SSF53098">
    <property type="entry name" value="Ribonuclease H-like"/>
    <property type="match status" value="1"/>
</dbReference>
<dbReference type="InterPro" id="IPR012337">
    <property type="entry name" value="RNaseH-like_sf"/>
</dbReference>
<dbReference type="AlphaFoldDB" id="A0A1I2BRR6"/>
<dbReference type="Proteomes" id="UP000199513">
    <property type="component" value="Unassembled WGS sequence"/>
</dbReference>
<evidence type="ECO:0000313" key="3">
    <source>
        <dbReference type="Proteomes" id="UP000199513"/>
    </source>
</evidence>
<proteinExistence type="predicted"/>
<dbReference type="STRING" id="1003.SAMN04488541_1003131"/>
<dbReference type="RefSeq" id="WP_091539581.1">
    <property type="nucleotide sequence ID" value="NZ_FONY01000003.1"/>
</dbReference>
<sequence>MKIYHQELKYLLFIDIETVSCASSYQDLPNPMQNFWEKRAKIYQEQDEVPAEAFEKYAALHAEFCQIVSIGLGFFYLNEQSELGLRVKSISNDDEKKLLQEFKDLLEKRLSKRKRLVAHNGKEFDYPFLCRRMLIHGLGLPAIFQHLRNKPWDNPHLDTMEMWKFGDRKNYSSLRLLAHLFGLPPYHDAIDGSMVSSIYYKDKNLERIASYCRNDVITTAQLYLCLQNLPIVKQKNIIEVS</sequence>
<protein>
    <recommendedName>
        <fullName evidence="1">Predicted 3'-5' exonuclease PolB-like domain-containing protein</fullName>
    </recommendedName>
</protein>
<name>A0A1I2BRR6_9BACT</name>
<accession>A0A1I2BRR6</accession>
<feature type="domain" description="Predicted 3'-5' exonuclease PolB-like" evidence="1">
    <location>
        <begin position="61"/>
        <end position="228"/>
    </location>
</feature>